<dbReference type="GO" id="GO:0008270">
    <property type="term" value="F:zinc ion binding"/>
    <property type="evidence" value="ECO:0007669"/>
    <property type="project" value="UniProtKB-KW"/>
</dbReference>
<proteinExistence type="predicted"/>
<keyword evidence="3" id="KW-0862">Zinc</keyword>
<feature type="domain" description="RING-type" evidence="6">
    <location>
        <begin position="21"/>
        <end position="61"/>
    </location>
</feature>
<dbReference type="SUPFAM" id="SSF57845">
    <property type="entry name" value="B-box zinc-binding domain"/>
    <property type="match status" value="1"/>
</dbReference>
<dbReference type="PANTHER" id="PTHR25462">
    <property type="entry name" value="BONUS, ISOFORM C-RELATED"/>
    <property type="match status" value="1"/>
</dbReference>
<evidence type="ECO:0000256" key="1">
    <source>
        <dbReference type="ARBA" id="ARBA00022723"/>
    </source>
</evidence>
<dbReference type="Gene3D" id="3.30.160.60">
    <property type="entry name" value="Classic Zinc Finger"/>
    <property type="match status" value="1"/>
</dbReference>
<dbReference type="SMART" id="SM00184">
    <property type="entry name" value="RING"/>
    <property type="match status" value="1"/>
</dbReference>
<dbReference type="InterPro" id="IPR018957">
    <property type="entry name" value="Znf_C3HC4_RING-type"/>
</dbReference>
<dbReference type="InParanoid" id="C3YAH6"/>
<feature type="domain" description="B box-type" evidence="7">
    <location>
        <begin position="129"/>
        <end position="169"/>
    </location>
</feature>
<gene>
    <name evidence="8" type="ORF">BRAFLDRAFT_123141</name>
</gene>
<dbReference type="Gene3D" id="3.30.40.10">
    <property type="entry name" value="Zinc/RING finger domain, C3HC4 (zinc finger)"/>
    <property type="match status" value="1"/>
</dbReference>
<organism>
    <name type="scientific">Branchiostoma floridae</name>
    <name type="common">Florida lancelet</name>
    <name type="synonym">Amphioxus</name>
    <dbReference type="NCBI Taxonomy" id="7739"/>
    <lineage>
        <taxon>Eukaryota</taxon>
        <taxon>Metazoa</taxon>
        <taxon>Chordata</taxon>
        <taxon>Cephalochordata</taxon>
        <taxon>Leptocardii</taxon>
        <taxon>Amphioxiformes</taxon>
        <taxon>Branchiostomatidae</taxon>
        <taxon>Branchiostoma</taxon>
    </lineage>
</organism>
<keyword evidence="2 4" id="KW-0863">Zinc-finger</keyword>
<dbReference type="PROSITE" id="PS00518">
    <property type="entry name" value="ZF_RING_1"/>
    <property type="match status" value="1"/>
</dbReference>
<evidence type="ECO:0000259" key="6">
    <source>
        <dbReference type="PROSITE" id="PS50089"/>
    </source>
</evidence>
<keyword evidence="1" id="KW-0479">Metal-binding</keyword>
<dbReference type="PANTHER" id="PTHR25462:SF296">
    <property type="entry name" value="MEIOTIC P26, ISOFORM F"/>
    <property type="match status" value="1"/>
</dbReference>
<dbReference type="InterPro" id="IPR001841">
    <property type="entry name" value="Znf_RING"/>
</dbReference>
<dbReference type="InterPro" id="IPR000315">
    <property type="entry name" value="Znf_B-box"/>
</dbReference>
<name>C3YAH6_BRAFL</name>
<dbReference type="CDD" id="cd19756">
    <property type="entry name" value="Bbox2"/>
    <property type="match status" value="1"/>
</dbReference>
<dbReference type="PROSITE" id="PS50089">
    <property type="entry name" value="ZF_RING_2"/>
    <property type="match status" value="1"/>
</dbReference>
<dbReference type="Pfam" id="PF00643">
    <property type="entry name" value="zf-B_box"/>
    <property type="match status" value="1"/>
</dbReference>
<accession>C3YAH6</accession>
<feature type="region of interest" description="Disordered" evidence="5">
    <location>
        <begin position="304"/>
        <end position="323"/>
    </location>
</feature>
<dbReference type="eggNOG" id="KOG2177">
    <property type="taxonomic scope" value="Eukaryota"/>
</dbReference>
<evidence type="ECO:0000313" key="8">
    <source>
        <dbReference type="EMBL" id="EEN62724.1"/>
    </source>
</evidence>
<dbReference type="SUPFAM" id="SSF57850">
    <property type="entry name" value="RING/U-box"/>
    <property type="match status" value="1"/>
</dbReference>
<dbReference type="PROSITE" id="PS50119">
    <property type="entry name" value="ZF_BBOX"/>
    <property type="match status" value="1"/>
</dbReference>
<evidence type="ECO:0000256" key="4">
    <source>
        <dbReference type="PROSITE-ProRule" id="PRU00024"/>
    </source>
</evidence>
<evidence type="ECO:0000256" key="5">
    <source>
        <dbReference type="SAM" id="MobiDB-lite"/>
    </source>
</evidence>
<evidence type="ECO:0000256" key="2">
    <source>
        <dbReference type="ARBA" id="ARBA00022771"/>
    </source>
</evidence>
<dbReference type="EMBL" id="GG666494">
    <property type="protein sequence ID" value="EEN62724.1"/>
    <property type="molecule type" value="Genomic_DNA"/>
</dbReference>
<evidence type="ECO:0000256" key="3">
    <source>
        <dbReference type="ARBA" id="ARBA00022833"/>
    </source>
</evidence>
<dbReference type="AlphaFoldDB" id="C3YAH6"/>
<evidence type="ECO:0000259" key="7">
    <source>
        <dbReference type="PROSITE" id="PS50119"/>
    </source>
</evidence>
<dbReference type="InterPro" id="IPR013083">
    <property type="entry name" value="Znf_RING/FYVE/PHD"/>
</dbReference>
<evidence type="ECO:0008006" key="9">
    <source>
        <dbReference type="Google" id="ProtNLM"/>
    </source>
</evidence>
<dbReference type="InterPro" id="IPR047153">
    <property type="entry name" value="TRIM45/56/19-like"/>
</dbReference>
<reference evidence="8" key="1">
    <citation type="journal article" date="2008" name="Nature">
        <title>The amphioxus genome and the evolution of the chordate karyotype.</title>
        <authorList>
            <consortium name="US DOE Joint Genome Institute (JGI-PGF)"/>
            <person name="Putnam N.H."/>
            <person name="Butts T."/>
            <person name="Ferrier D.E.K."/>
            <person name="Furlong R.F."/>
            <person name="Hellsten U."/>
            <person name="Kawashima T."/>
            <person name="Robinson-Rechavi M."/>
            <person name="Shoguchi E."/>
            <person name="Terry A."/>
            <person name="Yu J.-K."/>
            <person name="Benito-Gutierrez E.L."/>
            <person name="Dubchak I."/>
            <person name="Garcia-Fernandez J."/>
            <person name="Gibson-Brown J.J."/>
            <person name="Grigoriev I.V."/>
            <person name="Horton A.C."/>
            <person name="de Jong P.J."/>
            <person name="Jurka J."/>
            <person name="Kapitonov V.V."/>
            <person name="Kohara Y."/>
            <person name="Kuroki Y."/>
            <person name="Lindquist E."/>
            <person name="Lucas S."/>
            <person name="Osoegawa K."/>
            <person name="Pennacchio L.A."/>
            <person name="Salamov A.A."/>
            <person name="Satou Y."/>
            <person name="Sauka-Spengler T."/>
            <person name="Schmutz J."/>
            <person name="Shin-I T."/>
            <person name="Toyoda A."/>
            <person name="Bronner-Fraser M."/>
            <person name="Fujiyama A."/>
            <person name="Holland L.Z."/>
            <person name="Holland P.W.H."/>
            <person name="Satoh N."/>
            <person name="Rokhsar D.S."/>
        </authorList>
    </citation>
    <scope>NUCLEOTIDE SEQUENCE [LARGE SCALE GENOMIC DNA]</scope>
    <source>
        <strain evidence="8">S238N-H82</strain>
        <tissue evidence="8">Testes</tissue>
    </source>
</reference>
<dbReference type="Pfam" id="PF00097">
    <property type="entry name" value="zf-C3HC4"/>
    <property type="match status" value="1"/>
</dbReference>
<dbReference type="SMART" id="SM00336">
    <property type="entry name" value="BBOX"/>
    <property type="match status" value="1"/>
</dbReference>
<sequence length="430" mass="47849">MAAAREAVSLQTKLTDDFLVCAICMDTFVRPKVLPCQHRFCAACLTSYAAGRSQFPCPLCQQWVDLPWGGVDALPVDFLVNSLVEAVRESEDAEARKGVTSTGKLFRCTVETVRPPCAPPIFQESEDAESRKGCDVHGEAVSLYCQDCEAAVCPTCLVEEHNGHTMAKLSEVAEQKRAKMKASLSSIQEECQEWKASGEKYWGEIQAGLTAEKDHAARDINAAARRIIEQVTHDKEARLRELHTTFTSLSDAVEKKKQQFLNSSKQREKTLDSIADDISKGHVVDLVRQEDEVYSKITQQKREGFPTLPWSNPKPSIRFQPFPPHPNTTMVGYLFSMNPWLQNQQPFDYSQHHQHQPRFPGAGPLNVSSANVLPVAGPSFADPFSGSQSLFYSGQPPPHPPHQFHTFQEQFSGASGSRSAFVQYPTTQSH</sequence>
<protein>
    <recommendedName>
        <fullName evidence="9">RING-type domain-containing protein</fullName>
    </recommendedName>
</protein>
<dbReference type="InterPro" id="IPR017907">
    <property type="entry name" value="Znf_RING_CS"/>
</dbReference>